<dbReference type="VEuPathDB" id="ToxoDB:EAH_00023530"/>
<dbReference type="EMBL" id="HG671823">
    <property type="protein sequence ID" value="CDI81817.1"/>
    <property type="molecule type" value="Genomic_DNA"/>
</dbReference>
<sequence length="530" mass="55737">MIFLVYLCSLLMRKRITRPSFARRLAVSWGREKCEESGSSSSESSASASSEQQQGLQDAGVQLFAGLTPVDELLADAEYASVVDVTAGAAVQAFLRATAERVTKDGMSADLKRGGQDPFNEGDWAKKLILEMPLQEGPLQPAPPLDPDLDAFIDAVLLGSEDPLAESTWLPEYEPQNSEPLDLSVGSRPSTSRGAAGLAQAWGTMYDQLSVSSHGPDDLRENQKERSRKTQQPTAGPSAPQNIPRGSAADVSGPLPFTEASFAAAKVQPVVAAAPQVVAVAAAQQVVAAPEELQVVDAAEAPQVVAATKGPQRVADADPQPAAVAASQSVAAATPHPVAAIGPQPVAAAAPQHVNAAVTPQSVAPTAPPTPDSHQQRKRELSSYLEAASSLAPAKRLIILKQPAAIILPSFSSGAPASASRLLLPAVTILRQQRAPSQQPATASVPPSDGDFLLYFGWLTHVFPGVPPELLKSHPYYRVPPIQETSVNKKTVNSRSFDMELALTLSTTQRSAWGKGIEAFLVATCTPPHT</sequence>
<evidence type="ECO:0000313" key="2">
    <source>
        <dbReference type="EMBL" id="CDI81817.1"/>
    </source>
</evidence>
<name>U6GQG9_EIMAC</name>
<accession>U6GQG9</accession>
<dbReference type="Proteomes" id="UP000018050">
    <property type="component" value="Unassembled WGS sequence"/>
</dbReference>
<organism evidence="2 3">
    <name type="scientific">Eimeria acervulina</name>
    <name type="common">Coccidian parasite</name>
    <dbReference type="NCBI Taxonomy" id="5801"/>
    <lineage>
        <taxon>Eukaryota</taxon>
        <taxon>Sar</taxon>
        <taxon>Alveolata</taxon>
        <taxon>Apicomplexa</taxon>
        <taxon>Conoidasida</taxon>
        <taxon>Coccidia</taxon>
        <taxon>Eucoccidiorida</taxon>
        <taxon>Eimeriorina</taxon>
        <taxon>Eimeriidae</taxon>
        <taxon>Eimeria</taxon>
    </lineage>
</organism>
<feature type="region of interest" description="Disordered" evidence="1">
    <location>
        <begin position="360"/>
        <end position="380"/>
    </location>
</feature>
<dbReference type="GeneID" id="25270423"/>
<evidence type="ECO:0000256" key="1">
    <source>
        <dbReference type="SAM" id="MobiDB-lite"/>
    </source>
</evidence>
<reference evidence="2" key="1">
    <citation type="submission" date="2013-10" db="EMBL/GenBank/DDBJ databases">
        <title>Genomic analysis of the causative agents of coccidiosis in chickens.</title>
        <authorList>
            <person name="Reid A.J."/>
            <person name="Blake D."/>
            <person name="Billington K."/>
            <person name="Browne H."/>
            <person name="Dunn M."/>
            <person name="Hung S."/>
            <person name="Kawahara F."/>
            <person name="Miranda-Saavedra D."/>
            <person name="Mourier T."/>
            <person name="Nagra H."/>
            <person name="Otto T.D."/>
            <person name="Rawlings N."/>
            <person name="Sanchez A."/>
            <person name="Sanders M."/>
            <person name="Subramaniam C."/>
            <person name="Tay Y."/>
            <person name="Dear P."/>
            <person name="Doerig C."/>
            <person name="Gruber A."/>
            <person name="Parkinson J."/>
            <person name="Shirley M."/>
            <person name="Wan K.L."/>
            <person name="Berriman M."/>
            <person name="Tomley F."/>
            <person name="Pain A."/>
        </authorList>
    </citation>
    <scope>NUCLEOTIDE SEQUENCE</scope>
    <source>
        <strain evidence="2">Houghton</strain>
    </source>
</reference>
<gene>
    <name evidence="2" type="ORF">EAH_00023530</name>
</gene>
<dbReference type="RefSeq" id="XP_013248604.1">
    <property type="nucleotide sequence ID" value="XM_013393150.1"/>
</dbReference>
<reference evidence="2" key="2">
    <citation type="submission" date="2013-10" db="EMBL/GenBank/DDBJ databases">
        <authorList>
            <person name="Aslett M."/>
        </authorList>
    </citation>
    <scope>NUCLEOTIDE SEQUENCE</scope>
    <source>
        <strain evidence="2">Houghton</strain>
    </source>
</reference>
<keyword evidence="3" id="KW-1185">Reference proteome</keyword>
<protein>
    <submittedName>
        <fullName evidence="2">Uncharacterized protein</fullName>
    </submittedName>
</protein>
<feature type="region of interest" description="Disordered" evidence="1">
    <location>
        <begin position="172"/>
        <end position="196"/>
    </location>
</feature>
<feature type="compositionally biased region" description="Basic and acidic residues" evidence="1">
    <location>
        <begin position="215"/>
        <end position="225"/>
    </location>
</feature>
<feature type="region of interest" description="Disordered" evidence="1">
    <location>
        <begin position="209"/>
        <end position="252"/>
    </location>
</feature>
<proteinExistence type="predicted"/>
<dbReference type="AlphaFoldDB" id="U6GQG9"/>
<feature type="compositionally biased region" description="Polar residues" evidence="1">
    <location>
        <begin position="230"/>
        <end position="241"/>
    </location>
</feature>
<evidence type="ECO:0000313" key="3">
    <source>
        <dbReference type="Proteomes" id="UP000018050"/>
    </source>
</evidence>